<dbReference type="InterPro" id="IPR041569">
    <property type="entry name" value="AAA_lid_3"/>
</dbReference>
<dbReference type="PROSITE" id="PS00674">
    <property type="entry name" value="AAA"/>
    <property type="match status" value="1"/>
</dbReference>
<evidence type="ECO:0000256" key="3">
    <source>
        <dbReference type="ARBA" id="ARBA00022840"/>
    </source>
</evidence>
<keyword evidence="7" id="KW-1185">Reference proteome</keyword>
<name>A0A6J2UA29_DROLE</name>
<dbReference type="GO" id="GO:0031114">
    <property type="term" value="P:regulation of microtubule depolymerization"/>
    <property type="evidence" value="ECO:0007669"/>
    <property type="project" value="UniProtKB-ARBA"/>
</dbReference>
<evidence type="ECO:0000256" key="2">
    <source>
        <dbReference type="ARBA" id="ARBA00022741"/>
    </source>
</evidence>
<gene>
    <name evidence="8" type="primary">LOC115631656</name>
</gene>
<dbReference type="SMART" id="SM00382">
    <property type="entry name" value="AAA"/>
    <property type="match status" value="1"/>
</dbReference>
<evidence type="ECO:0000313" key="8">
    <source>
        <dbReference type="RefSeq" id="XP_030384328.1"/>
    </source>
</evidence>
<feature type="domain" description="AAA+ ATPase" evidence="6">
    <location>
        <begin position="334"/>
        <end position="470"/>
    </location>
</feature>
<dbReference type="Gene3D" id="1.10.8.60">
    <property type="match status" value="1"/>
</dbReference>
<dbReference type="GO" id="GO:0051013">
    <property type="term" value="P:microtubule severing"/>
    <property type="evidence" value="ECO:0007669"/>
    <property type="project" value="UniProtKB-ARBA"/>
</dbReference>
<evidence type="ECO:0000313" key="7">
    <source>
        <dbReference type="Proteomes" id="UP000504634"/>
    </source>
</evidence>
<evidence type="ECO:0000256" key="5">
    <source>
        <dbReference type="SAM" id="MobiDB-lite"/>
    </source>
</evidence>
<evidence type="ECO:0000256" key="1">
    <source>
        <dbReference type="ARBA" id="ARBA00006914"/>
    </source>
</evidence>
<dbReference type="PANTHER" id="PTHR23074:SF17">
    <property type="entry name" value="FIDGETIN-LIKE PROTEIN 1"/>
    <property type="match status" value="1"/>
</dbReference>
<dbReference type="InterPro" id="IPR003960">
    <property type="entry name" value="ATPase_AAA_CS"/>
</dbReference>
<keyword evidence="3 4" id="KW-0067">ATP-binding</keyword>
<dbReference type="InterPro" id="IPR050304">
    <property type="entry name" value="MT-severing_AAA_ATPase"/>
</dbReference>
<evidence type="ECO:0000256" key="4">
    <source>
        <dbReference type="RuleBase" id="RU003651"/>
    </source>
</evidence>
<dbReference type="InterPro" id="IPR003593">
    <property type="entry name" value="AAA+_ATPase"/>
</dbReference>
<feature type="region of interest" description="Disordered" evidence="5">
    <location>
        <begin position="261"/>
        <end position="280"/>
    </location>
</feature>
<dbReference type="Pfam" id="PF17862">
    <property type="entry name" value="AAA_lid_3"/>
    <property type="match status" value="1"/>
</dbReference>
<dbReference type="Proteomes" id="UP000504634">
    <property type="component" value="Unplaced"/>
</dbReference>
<reference evidence="8" key="1">
    <citation type="submission" date="2025-08" db="UniProtKB">
        <authorList>
            <consortium name="RefSeq"/>
        </authorList>
    </citation>
    <scope>IDENTIFICATION</scope>
    <source>
        <strain evidence="8">11010-0011.00</strain>
        <tissue evidence="8">Whole body</tissue>
    </source>
</reference>
<evidence type="ECO:0000259" key="6">
    <source>
        <dbReference type="SMART" id="SM00382"/>
    </source>
</evidence>
<accession>A0A6J2UA29</accession>
<dbReference type="OrthoDB" id="10251136at2759"/>
<dbReference type="InterPro" id="IPR015415">
    <property type="entry name" value="Spast_Vps4_C"/>
</dbReference>
<dbReference type="AlphaFoldDB" id="A0A6J2UA29"/>
<dbReference type="InterPro" id="IPR003959">
    <property type="entry name" value="ATPase_AAA_core"/>
</dbReference>
<dbReference type="GO" id="GO:0016887">
    <property type="term" value="F:ATP hydrolysis activity"/>
    <property type="evidence" value="ECO:0007669"/>
    <property type="project" value="InterPro"/>
</dbReference>
<sequence length="575" mass="64663">MIDEQWSDEFAMNQEVWESNEANASNKMNAWRKQKLLLQHALRNQDDAMHCAVLEDHHDKMDQAACTAAYFEERLANCQNLLAHSRRSRNGTEKLSMPMQWTIPEPSVFESKCRGKYQSCQYDEITNEELLEISRNIVTDNNSFESENLSTSSTFKSSFGSSNATTSRQPLAAVEADSESTTILTHFRTAREELILQELQKRNQGSGSQADMIDFRKRTLGLRRNVRANFAPPVARDNAKEGSLTLDQYVTVNKQNSASGTAAAEKKLSSSSPSCTPPSIDPKMVEQIMGEIMHKYKPVDWDDIAGLKYAKDTIKEAIIFPLIRPEIFTGLRRPPRGILLFGPPGTGKTLIAKCIASQAKATFFSINPSTLTSKWIGEGEKLVKTMFAVATEHQPAVIFMDEVDSLLSQRSDTEHESSRRLKNEFFIQLDGAATNEEDRIVIIGATNRPQELDEAVRRRFVRRLYVPLPEMEARKQIIEKLIREVDNCLTQGQIQHIAELTEGYSGADIDSLCRDAALEPVRSISSTQMNSISAEQLRAVTMADFKNALQHVSPSVSPNDIEQYVTWNKTYGARP</sequence>
<dbReference type="GO" id="GO:0005524">
    <property type="term" value="F:ATP binding"/>
    <property type="evidence" value="ECO:0007669"/>
    <property type="project" value="UniProtKB-KW"/>
</dbReference>
<dbReference type="GO" id="GO:0005813">
    <property type="term" value="C:centrosome"/>
    <property type="evidence" value="ECO:0007669"/>
    <property type="project" value="UniProtKB-ARBA"/>
</dbReference>
<dbReference type="GO" id="GO:0008568">
    <property type="term" value="F:microtubule severing ATPase activity"/>
    <property type="evidence" value="ECO:0007669"/>
    <property type="project" value="UniProtKB-ARBA"/>
</dbReference>
<dbReference type="Pfam" id="PF09336">
    <property type="entry name" value="Vps4_C"/>
    <property type="match status" value="1"/>
</dbReference>
<comment type="similarity">
    <text evidence="1 4">Belongs to the AAA ATPase family.</text>
</comment>
<dbReference type="FunFam" id="3.40.50.300:FF:000093">
    <property type="entry name" value="Fidgetin-like 1"/>
    <property type="match status" value="1"/>
</dbReference>
<dbReference type="Pfam" id="PF00004">
    <property type="entry name" value="AAA"/>
    <property type="match status" value="1"/>
</dbReference>
<dbReference type="Gene3D" id="3.40.50.300">
    <property type="entry name" value="P-loop containing nucleotide triphosphate hydrolases"/>
    <property type="match status" value="1"/>
</dbReference>
<protein>
    <submittedName>
        <fullName evidence="8">Fidgetin-like protein 1</fullName>
    </submittedName>
</protein>
<dbReference type="InterPro" id="IPR027417">
    <property type="entry name" value="P-loop_NTPase"/>
</dbReference>
<dbReference type="SUPFAM" id="SSF52540">
    <property type="entry name" value="P-loop containing nucleoside triphosphate hydrolases"/>
    <property type="match status" value="1"/>
</dbReference>
<keyword evidence="2 4" id="KW-0547">Nucleotide-binding</keyword>
<dbReference type="RefSeq" id="XP_030384328.1">
    <property type="nucleotide sequence ID" value="XM_030528468.1"/>
</dbReference>
<dbReference type="FunFam" id="1.10.8.60:FF:000022">
    <property type="entry name" value="Fidgetin like 1"/>
    <property type="match status" value="1"/>
</dbReference>
<dbReference type="GO" id="GO:0005694">
    <property type="term" value="C:chromosome"/>
    <property type="evidence" value="ECO:0007669"/>
    <property type="project" value="UniProtKB-ARBA"/>
</dbReference>
<dbReference type="GO" id="GO:0000070">
    <property type="term" value="P:mitotic sister chromatid segregation"/>
    <property type="evidence" value="ECO:0007669"/>
    <property type="project" value="UniProtKB-ARBA"/>
</dbReference>
<proteinExistence type="inferred from homology"/>
<dbReference type="PANTHER" id="PTHR23074">
    <property type="entry name" value="AAA DOMAIN-CONTAINING"/>
    <property type="match status" value="1"/>
</dbReference>
<dbReference type="GeneID" id="115631656"/>
<organism evidence="7 8">
    <name type="scientific">Drosophila lebanonensis</name>
    <name type="common">Fruit fly</name>
    <name type="synonym">Scaptodrosophila lebanonensis</name>
    <dbReference type="NCBI Taxonomy" id="7225"/>
    <lineage>
        <taxon>Eukaryota</taxon>
        <taxon>Metazoa</taxon>
        <taxon>Ecdysozoa</taxon>
        <taxon>Arthropoda</taxon>
        <taxon>Hexapoda</taxon>
        <taxon>Insecta</taxon>
        <taxon>Pterygota</taxon>
        <taxon>Neoptera</taxon>
        <taxon>Endopterygota</taxon>
        <taxon>Diptera</taxon>
        <taxon>Brachycera</taxon>
        <taxon>Muscomorpha</taxon>
        <taxon>Ephydroidea</taxon>
        <taxon>Drosophilidae</taxon>
        <taxon>Scaptodrosophila</taxon>
    </lineage>
</organism>